<evidence type="ECO:0000259" key="1">
    <source>
        <dbReference type="PROSITE" id="PS50041"/>
    </source>
</evidence>
<reference evidence="2" key="2">
    <citation type="submission" date="2025-09" db="UniProtKB">
        <authorList>
            <consortium name="Ensembl"/>
        </authorList>
    </citation>
    <scope>IDENTIFICATION</scope>
</reference>
<sequence>MVNLFLICRRWEVRATALNRAQVSRCLRKLMLLRIQLTLEGTEGRSACPSGWSKYRSHCFRYISTERTWAEFEQFFVYQGDNLASVHSLWLCSDGSRFDFTNWSKGQPDIYEGKQNCLYFNYGAEKRWDDGICSTKLSCTHKLTRTHIKQNK</sequence>
<dbReference type="SUPFAM" id="SSF56436">
    <property type="entry name" value="C-type lectin-like"/>
    <property type="match status" value="1"/>
</dbReference>
<keyword evidence="3" id="KW-1185">Reference proteome</keyword>
<evidence type="ECO:0000313" key="2">
    <source>
        <dbReference type="Ensembl" id="ENSSTUP00000051896.1"/>
    </source>
</evidence>
<reference evidence="2" key="1">
    <citation type="submission" date="2025-08" db="UniProtKB">
        <authorList>
            <consortium name="Ensembl"/>
        </authorList>
    </citation>
    <scope>IDENTIFICATION</scope>
</reference>
<dbReference type="AlphaFoldDB" id="A0A674A0W1"/>
<dbReference type="OMA" id="RWDDGIC"/>
<proteinExistence type="predicted"/>
<feature type="domain" description="C-type lectin" evidence="1">
    <location>
        <begin position="55"/>
        <end position="142"/>
    </location>
</feature>
<organism evidence="2 3">
    <name type="scientific">Salmo trutta</name>
    <name type="common">Brown trout</name>
    <dbReference type="NCBI Taxonomy" id="8032"/>
    <lineage>
        <taxon>Eukaryota</taxon>
        <taxon>Metazoa</taxon>
        <taxon>Chordata</taxon>
        <taxon>Craniata</taxon>
        <taxon>Vertebrata</taxon>
        <taxon>Euteleostomi</taxon>
        <taxon>Actinopterygii</taxon>
        <taxon>Neopterygii</taxon>
        <taxon>Teleostei</taxon>
        <taxon>Protacanthopterygii</taxon>
        <taxon>Salmoniformes</taxon>
        <taxon>Salmonidae</taxon>
        <taxon>Salmoninae</taxon>
        <taxon>Salmo</taxon>
    </lineage>
</organism>
<dbReference type="Proteomes" id="UP000472277">
    <property type="component" value="Chromosome 14"/>
</dbReference>
<evidence type="ECO:0000313" key="3">
    <source>
        <dbReference type="Proteomes" id="UP000472277"/>
    </source>
</evidence>
<dbReference type="InterPro" id="IPR001304">
    <property type="entry name" value="C-type_lectin-like"/>
</dbReference>
<dbReference type="GeneTree" id="ENSGT01140000283226"/>
<accession>A0A674A0W1</accession>
<dbReference type="Gene3D" id="3.10.100.10">
    <property type="entry name" value="Mannose-Binding Protein A, subunit A"/>
    <property type="match status" value="2"/>
</dbReference>
<dbReference type="InterPro" id="IPR016186">
    <property type="entry name" value="C-type_lectin-like/link_sf"/>
</dbReference>
<name>A0A674A0W1_SALTR</name>
<dbReference type="PROSITE" id="PS50041">
    <property type="entry name" value="C_TYPE_LECTIN_2"/>
    <property type="match status" value="1"/>
</dbReference>
<dbReference type="Ensembl" id="ENSSTUT00000054268.1">
    <property type="protein sequence ID" value="ENSSTUP00000051896.1"/>
    <property type="gene ID" value="ENSSTUG00000021929.1"/>
</dbReference>
<dbReference type="InterPro" id="IPR016187">
    <property type="entry name" value="CTDL_fold"/>
</dbReference>
<protein>
    <recommendedName>
        <fullName evidence="1">C-type lectin domain-containing protein</fullName>
    </recommendedName>
</protein>